<evidence type="ECO:0000313" key="3">
    <source>
        <dbReference type="Proteomes" id="UP000604825"/>
    </source>
</evidence>
<dbReference type="AlphaFoldDB" id="A0A811MVB0"/>
<protein>
    <submittedName>
        <fullName evidence="2">Uncharacterized protein</fullName>
    </submittedName>
</protein>
<gene>
    <name evidence="2" type="ORF">NCGR_LOCUS8822</name>
</gene>
<sequence>MARRSLKARPTLVLISLLLMADLAIVGYGRRVAELDVLAVGDSGGGDRGSPPRKGCCLSNQASSSASGRHLGDCCKHMHVVSKSLFSGFSQMILCYGMTIEIVRWESHLVVNCSATPLCK</sequence>
<reference evidence="2" key="1">
    <citation type="submission" date="2020-10" db="EMBL/GenBank/DDBJ databases">
        <authorList>
            <person name="Han B."/>
            <person name="Lu T."/>
            <person name="Zhao Q."/>
            <person name="Huang X."/>
            <person name="Zhao Y."/>
        </authorList>
    </citation>
    <scope>NUCLEOTIDE SEQUENCE</scope>
</reference>
<evidence type="ECO:0000313" key="2">
    <source>
        <dbReference type="EMBL" id="CAD6213114.1"/>
    </source>
</evidence>
<proteinExistence type="predicted"/>
<keyword evidence="1" id="KW-0732">Signal</keyword>
<accession>A0A811MVB0</accession>
<feature type="chain" id="PRO_5033031373" evidence="1">
    <location>
        <begin position="30"/>
        <end position="120"/>
    </location>
</feature>
<organism evidence="2 3">
    <name type="scientific">Miscanthus lutarioriparius</name>
    <dbReference type="NCBI Taxonomy" id="422564"/>
    <lineage>
        <taxon>Eukaryota</taxon>
        <taxon>Viridiplantae</taxon>
        <taxon>Streptophyta</taxon>
        <taxon>Embryophyta</taxon>
        <taxon>Tracheophyta</taxon>
        <taxon>Spermatophyta</taxon>
        <taxon>Magnoliopsida</taxon>
        <taxon>Liliopsida</taxon>
        <taxon>Poales</taxon>
        <taxon>Poaceae</taxon>
        <taxon>PACMAD clade</taxon>
        <taxon>Panicoideae</taxon>
        <taxon>Andropogonodae</taxon>
        <taxon>Andropogoneae</taxon>
        <taxon>Saccharinae</taxon>
        <taxon>Miscanthus</taxon>
    </lineage>
</organism>
<keyword evidence="3" id="KW-1185">Reference proteome</keyword>
<dbReference type="OrthoDB" id="663321at2759"/>
<evidence type="ECO:0000256" key="1">
    <source>
        <dbReference type="SAM" id="SignalP"/>
    </source>
</evidence>
<dbReference type="EMBL" id="CAJGYO010000002">
    <property type="protein sequence ID" value="CAD6213114.1"/>
    <property type="molecule type" value="Genomic_DNA"/>
</dbReference>
<feature type="signal peptide" evidence="1">
    <location>
        <begin position="1"/>
        <end position="29"/>
    </location>
</feature>
<dbReference type="Proteomes" id="UP000604825">
    <property type="component" value="Unassembled WGS sequence"/>
</dbReference>
<name>A0A811MVB0_9POAL</name>
<comment type="caution">
    <text evidence="2">The sequence shown here is derived from an EMBL/GenBank/DDBJ whole genome shotgun (WGS) entry which is preliminary data.</text>
</comment>